<name>A0A0W0SY29_9GAMM</name>
<gene>
    <name evidence="2" type="ORF">Ldro_1791</name>
</gene>
<dbReference type="OrthoDB" id="24041at2"/>
<dbReference type="AlphaFoldDB" id="A0A0W0SY29"/>
<dbReference type="PATRIC" id="fig|1212489.4.peg.1895"/>
<evidence type="ECO:0000313" key="2">
    <source>
        <dbReference type="EMBL" id="KTC88172.1"/>
    </source>
</evidence>
<dbReference type="Pfam" id="PF18603">
    <property type="entry name" value="LAL_C2"/>
    <property type="match status" value="1"/>
</dbReference>
<dbReference type="STRING" id="1212489.Ldro_1791"/>
<feature type="domain" description="L-amino acid ligase C-terminal" evidence="1">
    <location>
        <begin position="30"/>
        <end position="106"/>
    </location>
</feature>
<sequence>MLKPQKSQKFNQDIIQLDLTECNQKATGFRLFFAENEGTITKIEGIEKISEDLQTVEIEMYKKIGDEVLLPPRIFQAHGHMIVTAETLDELDFKVDSLTKSVRIEVTND</sequence>
<evidence type="ECO:0000313" key="3">
    <source>
        <dbReference type="Proteomes" id="UP000054736"/>
    </source>
</evidence>
<dbReference type="Gene3D" id="3.30.470.20">
    <property type="entry name" value="ATP-grasp fold, B domain"/>
    <property type="match status" value="1"/>
</dbReference>
<dbReference type="EMBL" id="LNXY01000020">
    <property type="protein sequence ID" value="KTC88172.1"/>
    <property type="molecule type" value="Genomic_DNA"/>
</dbReference>
<accession>A0A0W0SY29</accession>
<evidence type="ECO:0000259" key="1">
    <source>
        <dbReference type="Pfam" id="PF18603"/>
    </source>
</evidence>
<reference evidence="2 3" key="1">
    <citation type="submission" date="2015-11" db="EMBL/GenBank/DDBJ databases">
        <title>Genomic analysis of 38 Legionella species identifies large and diverse effector repertoires.</title>
        <authorList>
            <person name="Burstein D."/>
            <person name="Amaro F."/>
            <person name="Zusman T."/>
            <person name="Lifshitz Z."/>
            <person name="Cohen O."/>
            <person name="Gilbert J.A."/>
            <person name="Pupko T."/>
            <person name="Shuman H.A."/>
            <person name="Segal G."/>
        </authorList>
    </citation>
    <scope>NUCLEOTIDE SEQUENCE [LARGE SCALE GENOMIC DNA]</scope>
    <source>
        <strain evidence="2 3">ATCC 700990</strain>
    </source>
</reference>
<organism evidence="2 3">
    <name type="scientific">Legionella drozanskii LLAP-1</name>
    <dbReference type="NCBI Taxonomy" id="1212489"/>
    <lineage>
        <taxon>Bacteria</taxon>
        <taxon>Pseudomonadati</taxon>
        <taxon>Pseudomonadota</taxon>
        <taxon>Gammaproteobacteria</taxon>
        <taxon>Legionellales</taxon>
        <taxon>Legionellaceae</taxon>
        <taxon>Legionella</taxon>
    </lineage>
</organism>
<comment type="caution">
    <text evidence="2">The sequence shown here is derived from an EMBL/GenBank/DDBJ whole genome shotgun (WGS) entry which is preliminary data.</text>
</comment>
<protein>
    <recommendedName>
        <fullName evidence="1">L-amino acid ligase C-terminal domain-containing protein</fullName>
    </recommendedName>
</protein>
<proteinExistence type="predicted"/>
<dbReference type="Proteomes" id="UP000054736">
    <property type="component" value="Unassembled WGS sequence"/>
</dbReference>
<dbReference type="InterPro" id="IPR040570">
    <property type="entry name" value="LAL_C2"/>
</dbReference>
<dbReference type="RefSeq" id="WP_058496053.1">
    <property type="nucleotide sequence ID" value="NZ_CAAAIU010000013.1"/>
</dbReference>
<keyword evidence="3" id="KW-1185">Reference proteome</keyword>